<evidence type="ECO:0000256" key="2">
    <source>
        <dbReference type="ARBA" id="ARBA00008824"/>
    </source>
</evidence>
<evidence type="ECO:0000256" key="12">
    <source>
        <dbReference type="PIRSR" id="PIRSR000102-2"/>
    </source>
</evidence>
<dbReference type="InterPro" id="IPR036291">
    <property type="entry name" value="NAD(P)-bd_dom_sf"/>
</dbReference>
<dbReference type="InterPro" id="IPR010097">
    <property type="entry name" value="Malate_DH_type1"/>
</dbReference>
<dbReference type="HAMAP" id="MF_01516">
    <property type="entry name" value="Malate_dehydrog_1"/>
    <property type="match status" value="1"/>
</dbReference>
<dbReference type="PIRSF" id="PIRSF000102">
    <property type="entry name" value="Lac_mal_DH"/>
    <property type="match status" value="1"/>
</dbReference>
<dbReference type="GO" id="GO:0005737">
    <property type="term" value="C:cytoplasm"/>
    <property type="evidence" value="ECO:0007669"/>
    <property type="project" value="TreeGrafter"/>
</dbReference>
<dbReference type="Gene3D" id="3.40.50.720">
    <property type="entry name" value="NAD(P)-binding Rossmann-like Domain"/>
    <property type="match status" value="1"/>
</dbReference>
<dbReference type="EMBL" id="ATDT01000033">
    <property type="protein sequence ID" value="EPF14014.1"/>
    <property type="molecule type" value="Genomic_DNA"/>
</dbReference>
<proteinExistence type="inferred from homology"/>
<feature type="binding site" evidence="10 13">
    <location>
        <position position="89"/>
    </location>
    <ligand>
        <name>NAD(+)</name>
        <dbReference type="ChEBI" id="CHEBI:57540"/>
    </ligand>
</feature>
<dbReference type="FunFam" id="3.40.50.720:FF:000017">
    <property type="entry name" value="Malate dehydrogenase"/>
    <property type="match status" value="1"/>
</dbReference>
<feature type="domain" description="Lactate/malate dehydrogenase C-terminal" evidence="16">
    <location>
        <begin position="202"/>
        <end position="364"/>
    </location>
</feature>
<sequence length="366" mass="38379">MASFLPASKCSSNAVDDCGISQSGSGKIVIISSLDYGRHRMELRHDFANHNKEFRMKVAVLGAAGGIGQALALLLKTQLPSGSELSLYDIAPVTPGVAVDLSHIPTDVKIKGFSGEDATPALVGADVVLISAGVARKPGMDRSDLFNVNAGIVKNLIEQVAKTAPKACIGIITNPVNTTVAIAAEVLKKAGVYDKNKLFGVTTLDIIRSNTFVAELKGKKPTDIEVPVIGGHSGVTILPLLSQIPGVSFTEQEVADLTKRIQNAGTEVVEAKAGGGSATLSMGQAAARFGLSLVRALQGESNVVECAYVEGDGEHARFFSQPLLLGKNGIVERKAIGTLSAFEKQAMEGMLDTLKKDIQLGEDFVK</sequence>
<evidence type="ECO:0000256" key="5">
    <source>
        <dbReference type="ARBA" id="ARBA00020382"/>
    </source>
</evidence>
<gene>
    <name evidence="10" type="primary">mdh</name>
    <name evidence="17" type="ORF">HMPREF0201_04212</name>
</gene>
<dbReference type="Proteomes" id="UP000014585">
    <property type="component" value="Unassembled WGS sequence"/>
</dbReference>
<feature type="binding site" evidence="10 13">
    <location>
        <begin position="62"/>
        <end position="68"/>
    </location>
    <ligand>
        <name>NAD(+)</name>
        <dbReference type="ChEBI" id="CHEBI:57540"/>
    </ligand>
</feature>
<dbReference type="PROSITE" id="PS00068">
    <property type="entry name" value="MDH"/>
    <property type="match status" value="1"/>
</dbReference>
<evidence type="ECO:0000256" key="4">
    <source>
        <dbReference type="ARBA" id="ARBA00012995"/>
    </source>
</evidence>
<feature type="binding site" evidence="10 13">
    <location>
        <position position="149"/>
    </location>
    <ligand>
        <name>NAD(+)</name>
        <dbReference type="ChEBI" id="CHEBI:57540"/>
    </ligand>
</feature>
<dbReference type="GO" id="GO:0030060">
    <property type="term" value="F:L-malate dehydrogenase (NAD+) activity"/>
    <property type="evidence" value="ECO:0007669"/>
    <property type="project" value="UniProtKB-UniRule"/>
</dbReference>
<dbReference type="SUPFAM" id="SSF51735">
    <property type="entry name" value="NAD(P)-binding Rossmann-fold domains"/>
    <property type="match status" value="1"/>
</dbReference>
<dbReference type="PANTHER" id="PTHR11540">
    <property type="entry name" value="MALATE AND LACTATE DEHYDROGENASE"/>
    <property type="match status" value="1"/>
</dbReference>
<feature type="domain" description="Lactate/malate dehydrogenase N-terminal" evidence="15">
    <location>
        <begin position="56"/>
        <end position="200"/>
    </location>
</feature>
<dbReference type="InterPro" id="IPR015955">
    <property type="entry name" value="Lactate_DH/Glyco_Ohase_4_C"/>
</dbReference>
<dbReference type="AlphaFoldDB" id="S3JL63"/>
<feature type="binding site" evidence="10 12">
    <location>
        <position position="142"/>
    </location>
    <ligand>
        <name>substrate</name>
    </ligand>
</feature>
<comment type="subunit">
    <text evidence="3 10">Homodimer.</text>
</comment>
<evidence type="ECO:0000256" key="13">
    <source>
        <dbReference type="PIRSR" id="PIRSR000102-3"/>
    </source>
</evidence>
<evidence type="ECO:0000259" key="16">
    <source>
        <dbReference type="Pfam" id="PF02866"/>
    </source>
</evidence>
<dbReference type="EC" id="1.1.1.37" evidence="4 10"/>
<evidence type="ECO:0000256" key="8">
    <source>
        <dbReference type="ARBA" id="ARBA00023027"/>
    </source>
</evidence>
<dbReference type="NCBIfam" id="TIGR01772">
    <property type="entry name" value="MDH_euk_gproteo"/>
    <property type="match status" value="1"/>
</dbReference>
<keyword evidence="7 10" id="KW-0560">Oxidoreductase</keyword>
<accession>S3JL63</accession>
<dbReference type="Gene3D" id="3.90.110.10">
    <property type="entry name" value="Lactate dehydrogenase/glycoside hydrolase, family 4, C-terminal"/>
    <property type="match status" value="1"/>
</dbReference>
<evidence type="ECO:0000313" key="17">
    <source>
        <dbReference type="EMBL" id="EPF14014.1"/>
    </source>
</evidence>
<comment type="catalytic activity">
    <reaction evidence="9 10 14">
        <text>(S)-malate + NAD(+) = oxaloacetate + NADH + H(+)</text>
        <dbReference type="Rhea" id="RHEA:21432"/>
        <dbReference type="ChEBI" id="CHEBI:15378"/>
        <dbReference type="ChEBI" id="CHEBI:15589"/>
        <dbReference type="ChEBI" id="CHEBI:16452"/>
        <dbReference type="ChEBI" id="CHEBI:57540"/>
        <dbReference type="ChEBI" id="CHEBI:57945"/>
        <dbReference type="EC" id="1.1.1.37"/>
    </reaction>
</comment>
<dbReference type="InterPro" id="IPR001236">
    <property type="entry name" value="Lactate/malate_DH_N"/>
</dbReference>
<comment type="function">
    <text evidence="1 10">Catalyzes the reversible oxidation of malate to oxaloacetate.</text>
</comment>
<dbReference type="FunFam" id="3.90.110.10:FF:000001">
    <property type="entry name" value="Malate dehydrogenase"/>
    <property type="match status" value="1"/>
</dbReference>
<evidence type="ECO:0000256" key="9">
    <source>
        <dbReference type="ARBA" id="ARBA00048313"/>
    </source>
</evidence>
<dbReference type="GO" id="GO:0006108">
    <property type="term" value="P:malate metabolic process"/>
    <property type="evidence" value="ECO:0007669"/>
    <property type="project" value="InterPro"/>
</dbReference>
<dbReference type="STRING" id="566551.HMPREF0201_04212"/>
<feature type="binding site" evidence="10 12">
    <location>
        <position position="174"/>
    </location>
    <ligand>
        <name>substrate</name>
    </ligand>
</feature>
<evidence type="ECO:0000256" key="6">
    <source>
        <dbReference type="ARBA" id="ARBA00022532"/>
    </source>
</evidence>
<dbReference type="Pfam" id="PF02866">
    <property type="entry name" value="Ldh_1_C"/>
    <property type="match status" value="1"/>
</dbReference>
<dbReference type="InterPro" id="IPR023958">
    <property type="entry name" value="Malate_DH_type1_bac"/>
</dbReference>
<dbReference type="GO" id="GO:0006099">
    <property type="term" value="P:tricarboxylic acid cycle"/>
    <property type="evidence" value="ECO:0007669"/>
    <property type="project" value="UniProtKB-UniRule"/>
</dbReference>
<name>S3JL63_9ENTR</name>
<dbReference type="PATRIC" id="fig|566551.4.peg.3846"/>
<dbReference type="SMR" id="S3JL63"/>
<dbReference type="Pfam" id="PF00056">
    <property type="entry name" value="Ldh_1_N"/>
    <property type="match status" value="1"/>
</dbReference>
<dbReference type="InterPro" id="IPR001557">
    <property type="entry name" value="L-lactate/malate_DH"/>
</dbReference>
<dbReference type="InterPro" id="IPR022383">
    <property type="entry name" value="Lactate/malate_DH_C"/>
</dbReference>
<evidence type="ECO:0000256" key="11">
    <source>
        <dbReference type="PIRSR" id="PIRSR000102-1"/>
    </source>
</evidence>
<evidence type="ECO:0000256" key="3">
    <source>
        <dbReference type="ARBA" id="ARBA00011738"/>
    </source>
</evidence>
<evidence type="ECO:0000256" key="14">
    <source>
        <dbReference type="RuleBase" id="RU000422"/>
    </source>
</evidence>
<keyword evidence="8 10" id="KW-0520">NAD</keyword>
<feature type="active site" description="Proton acceptor" evidence="10 11">
    <location>
        <position position="232"/>
    </location>
</feature>
<dbReference type="PANTHER" id="PTHR11540:SF16">
    <property type="entry name" value="MALATE DEHYDROGENASE, MITOCHONDRIAL"/>
    <property type="match status" value="1"/>
</dbReference>
<dbReference type="HOGENOM" id="CLU_047181_1_0_6"/>
<organism evidence="17 18">
    <name type="scientific">Cedecea davisae DSM 4568</name>
    <dbReference type="NCBI Taxonomy" id="566551"/>
    <lineage>
        <taxon>Bacteria</taxon>
        <taxon>Pseudomonadati</taxon>
        <taxon>Pseudomonadota</taxon>
        <taxon>Gammaproteobacteria</taxon>
        <taxon>Enterobacterales</taxon>
        <taxon>Enterobacteriaceae</taxon>
        <taxon>Cedecea</taxon>
    </lineage>
</organism>
<feature type="binding site" evidence="10 12">
    <location>
        <position position="136"/>
    </location>
    <ligand>
        <name>substrate</name>
    </ligand>
</feature>
<evidence type="ECO:0000256" key="1">
    <source>
        <dbReference type="ARBA" id="ARBA00003966"/>
    </source>
</evidence>
<evidence type="ECO:0000256" key="10">
    <source>
        <dbReference type="HAMAP-Rule" id="MF_01516"/>
    </source>
</evidence>
<evidence type="ECO:0000256" key="7">
    <source>
        <dbReference type="ARBA" id="ARBA00023002"/>
    </source>
</evidence>
<feature type="binding site" evidence="10 13">
    <location>
        <position position="282"/>
    </location>
    <ligand>
        <name>NAD(+)</name>
        <dbReference type="ChEBI" id="CHEBI:57540"/>
    </ligand>
</feature>
<reference evidence="17 18" key="1">
    <citation type="submission" date="2013-04" db="EMBL/GenBank/DDBJ databases">
        <authorList>
            <person name="Weinstock G."/>
            <person name="Sodergren E."/>
            <person name="Lobos E.A."/>
            <person name="Fulton L."/>
            <person name="Fulton R."/>
            <person name="Courtney L."/>
            <person name="Fronick C."/>
            <person name="O'Laughlin M."/>
            <person name="Godfrey J."/>
            <person name="Wilson R.M."/>
            <person name="Miner T."/>
            <person name="Farmer C."/>
            <person name="Delehaunty K."/>
            <person name="Cordes M."/>
            <person name="Minx P."/>
            <person name="Tomlinson C."/>
            <person name="Chen J."/>
            <person name="Wollam A."/>
            <person name="Pepin K.H."/>
            <person name="Palsikar V.B."/>
            <person name="Zhang X."/>
            <person name="Suruliraj S."/>
            <person name="Perna N.T."/>
            <person name="Plunkett G."/>
            <person name="Warren W."/>
            <person name="Mitreva M."/>
            <person name="Mardis E.R."/>
            <person name="Wilson R.K."/>
        </authorList>
    </citation>
    <scope>NUCLEOTIDE SEQUENCE [LARGE SCALE GENOMIC DNA]</scope>
    <source>
        <strain evidence="17 18">DSM 4568</strain>
    </source>
</reference>
<evidence type="ECO:0000259" key="15">
    <source>
        <dbReference type="Pfam" id="PF00056"/>
    </source>
</evidence>
<comment type="caution">
    <text evidence="17">The sequence shown here is derived from an EMBL/GenBank/DDBJ whole genome shotgun (WGS) entry which is preliminary data.</text>
</comment>
<keyword evidence="6 10" id="KW-0816">Tricarboxylic acid cycle</keyword>
<dbReference type="SUPFAM" id="SSF56327">
    <property type="entry name" value="LDH C-terminal domain-like"/>
    <property type="match status" value="1"/>
</dbReference>
<feature type="binding site" evidence="10 13">
    <location>
        <begin position="172"/>
        <end position="174"/>
    </location>
    <ligand>
        <name>NAD(+)</name>
        <dbReference type="ChEBI" id="CHEBI:57540"/>
    </ligand>
</feature>
<dbReference type="CDD" id="cd01337">
    <property type="entry name" value="MDH_glyoxysomal_mitochondrial"/>
    <property type="match status" value="1"/>
</dbReference>
<dbReference type="InterPro" id="IPR001252">
    <property type="entry name" value="Malate_DH_AS"/>
</dbReference>
<evidence type="ECO:0000313" key="18">
    <source>
        <dbReference type="Proteomes" id="UP000014585"/>
    </source>
</evidence>
<comment type="similarity">
    <text evidence="2 10">Belongs to the LDH/MDH superfamily. MDH type 1 family.</text>
</comment>
<protein>
    <recommendedName>
        <fullName evidence="5 10">Malate dehydrogenase</fullName>
        <ecNumber evidence="4 10">1.1.1.37</ecNumber>
    </recommendedName>
</protein>
<feature type="binding site" evidence="10 12">
    <location>
        <position position="208"/>
    </location>
    <ligand>
        <name>substrate</name>
    </ligand>
</feature>